<accession>A0A318USE5</accession>
<keyword evidence="6" id="KW-1185">Reference proteome</keyword>
<dbReference type="SUPFAM" id="SSF46785">
    <property type="entry name" value="Winged helix' DNA-binding domain"/>
    <property type="match status" value="1"/>
</dbReference>
<name>A0A318USE5_9SPHI</name>
<dbReference type="AlphaFoldDB" id="A0A318USE5"/>
<dbReference type="RefSeq" id="WP_110827113.1">
    <property type="nucleotide sequence ID" value="NZ_QKLU01000001.1"/>
</dbReference>
<keyword evidence="1" id="KW-0805">Transcription regulation</keyword>
<reference evidence="5 6" key="1">
    <citation type="submission" date="2018-06" db="EMBL/GenBank/DDBJ databases">
        <title>Genomic Encyclopedia of Archaeal and Bacterial Type Strains, Phase II (KMG-II): from individual species to whole genera.</title>
        <authorList>
            <person name="Goeker M."/>
        </authorList>
    </citation>
    <scope>NUCLEOTIDE SEQUENCE [LARGE SCALE GENOMIC DNA]</scope>
    <source>
        <strain evidence="5 6">DSM 27372</strain>
    </source>
</reference>
<dbReference type="EMBL" id="QKLU01000001">
    <property type="protein sequence ID" value="PYF77025.1"/>
    <property type="molecule type" value="Genomic_DNA"/>
</dbReference>
<dbReference type="PANTHER" id="PTHR33204:SF29">
    <property type="entry name" value="TRANSCRIPTIONAL REGULATOR"/>
    <property type="match status" value="1"/>
</dbReference>
<evidence type="ECO:0000259" key="4">
    <source>
        <dbReference type="PROSITE" id="PS51118"/>
    </source>
</evidence>
<dbReference type="InterPro" id="IPR002577">
    <property type="entry name" value="HTH_HxlR"/>
</dbReference>
<dbReference type="Pfam" id="PF01638">
    <property type="entry name" value="HxlR"/>
    <property type="match status" value="1"/>
</dbReference>
<evidence type="ECO:0000313" key="5">
    <source>
        <dbReference type="EMBL" id="PYF77025.1"/>
    </source>
</evidence>
<comment type="caution">
    <text evidence="5">The sequence shown here is derived from an EMBL/GenBank/DDBJ whole genome shotgun (WGS) entry which is preliminary data.</text>
</comment>
<evidence type="ECO:0000256" key="3">
    <source>
        <dbReference type="ARBA" id="ARBA00023163"/>
    </source>
</evidence>
<proteinExistence type="predicted"/>
<keyword evidence="3" id="KW-0804">Transcription</keyword>
<dbReference type="PANTHER" id="PTHR33204">
    <property type="entry name" value="TRANSCRIPTIONAL REGULATOR, MARR FAMILY"/>
    <property type="match status" value="1"/>
</dbReference>
<evidence type="ECO:0000256" key="2">
    <source>
        <dbReference type="ARBA" id="ARBA00023125"/>
    </source>
</evidence>
<dbReference type="PROSITE" id="PS51118">
    <property type="entry name" value="HTH_HXLR"/>
    <property type="match status" value="1"/>
</dbReference>
<dbReference type="GO" id="GO:0003677">
    <property type="term" value="F:DNA binding"/>
    <property type="evidence" value="ECO:0007669"/>
    <property type="project" value="UniProtKB-KW"/>
</dbReference>
<organism evidence="5 6">
    <name type="scientific">Pedobacter nutrimenti</name>
    <dbReference type="NCBI Taxonomy" id="1241337"/>
    <lineage>
        <taxon>Bacteria</taxon>
        <taxon>Pseudomonadati</taxon>
        <taxon>Bacteroidota</taxon>
        <taxon>Sphingobacteriia</taxon>
        <taxon>Sphingobacteriales</taxon>
        <taxon>Sphingobacteriaceae</taxon>
        <taxon>Pedobacter</taxon>
    </lineage>
</organism>
<dbReference type="Gene3D" id="1.10.10.10">
    <property type="entry name" value="Winged helix-like DNA-binding domain superfamily/Winged helix DNA-binding domain"/>
    <property type="match status" value="1"/>
</dbReference>
<dbReference type="InterPro" id="IPR036388">
    <property type="entry name" value="WH-like_DNA-bd_sf"/>
</dbReference>
<dbReference type="InterPro" id="IPR036390">
    <property type="entry name" value="WH_DNA-bd_sf"/>
</dbReference>
<keyword evidence="2" id="KW-0238">DNA-binding</keyword>
<dbReference type="OrthoDB" id="9797599at2"/>
<gene>
    <name evidence="5" type="ORF">B0O44_101503</name>
</gene>
<feature type="domain" description="HTH hxlR-type" evidence="4">
    <location>
        <begin position="10"/>
        <end position="108"/>
    </location>
</feature>
<protein>
    <submittedName>
        <fullName evidence="5">HxlR family transcriptional regulator</fullName>
    </submittedName>
</protein>
<sequence length="128" mass="14700">MPSKELYIGCPVQHARQYLGGKWQIAILWHLKMQCSRFVELRDVLPGISEKVLTQELRFFESSGIVKKEVFNCSPQKVEYSLTPKGLTLIPVIKSIIQWGYSNLQEEKVTRSMTSTPVDVIDELEGMR</sequence>
<evidence type="ECO:0000313" key="6">
    <source>
        <dbReference type="Proteomes" id="UP000248198"/>
    </source>
</evidence>
<dbReference type="Proteomes" id="UP000248198">
    <property type="component" value="Unassembled WGS sequence"/>
</dbReference>
<evidence type="ECO:0000256" key="1">
    <source>
        <dbReference type="ARBA" id="ARBA00023015"/>
    </source>
</evidence>